<proteinExistence type="predicted"/>
<reference evidence="2 3" key="2">
    <citation type="journal article" date="2013" name="Plant Physiol.">
        <title>A Nostoc punctiforme Sugar Transporter Necessary to Establish a Cyanobacterium-Plant Symbiosis.</title>
        <authorList>
            <person name="Ekman M."/>
            <person name="Picossi S."/>
            <person name="Campbell E.L."/>
            <person name="Meeks J.C."/>
            <person name="Flores E."/>
        </authorList>
    </citation>
    <scope>NUCLEOTIDE SEQUENCE [LARGE SCALE GENOMIC DNA]</scope>
    <source>
        <strain evidence="3">ATCC 29133 / PCC 73102</strain>
    </source>
</reference>
<dbReference type="InterPro" id="IPR041277">
    <property type="entry name" value="MBG_Lactobacillales"/>
</dbReference>
<accession>B2IT50</accession>
<dbReference type="Proteomes" id="UP000001191">
    <property type="component" value="Chromosome"/>
</dbReference>
<reference evidence="3" key="1">
    <citation type="submission" date="2008-04" db="EMBL/GenBank/DDBJ databases">
        <title>Complete sequence of chromosome of Nostoc punctiforme ATCC 29133.</title>
        <authorList>
            <consortium name="US DOE Joint Genome Institute"/>
            <person name="Copeland A."/>
            <person name="Lucas S."/>
            <person name="Lapidus A."/>
            <person name="Glavina del Rio T."/>
            <person name="Dalin E."/>
            <person name="Tice H."/>
            <person name="Pitluck S."/>
            <person name="Chain P."/>
            <person name="Malfatti S."/>
            <person name="Shin M."/>
            <person name="Vergez L."/>
            <person name="Schmutz J."/>
            <person name="Larimer F."/>
            <person name="Land M."/>
            <person name="Hauser L."/>
            <person name="Kyrpides N."/>
            <person name="Kim E."/>
            <person name="Meeks J.C."/>
            <person name="Elhai J."/>
            <person name="Campbell E.L."/>
            <person name="Thiel T."/>
            <person name="Longmire J."/>
            <person name="Potts M."/>
            <person name="Atlas R."/>
        </authorList>
    </citation>
    <scope>NUCLEOTIDE SEQUENCE [LARGE SCALE GENOMIC DNA]</scope>
    <source>
        <strain evidence="3">ATCC 29133 / PCC 73102</strain>
    </source>
</reference>
<evidence type="ECO:0000313" key="2">
    <source>
        <dbReference type="EMBL" id="ACC79548.1"/>
    </source>
</evidence>
<name>B2IT50_NOSP7</name>
<dbReference type="AlphaFoldDB" id="B2IT50"/>
<feature type="domain" description="MBG" evidence="1">
    <location>
        <begin position="9"/>
        <end position="66"/>
    </location>
</feature>
<organism evidence="2 3">
    <name type="scientific">Nostoc punctiforme (strain ATCC 29133 / PCC 73102)</name>
    <dbReference type="NCBI Taxonomy" id="63737"/>
    <lineage>
        <taxon>Bacteria</taxon>
        <taxon>Bacillati</taxon>
        <taxon>Cyanobacteriota</taxon>
        <taxon>Cyanophyceae</taxon>
        <taxon>Nostocales</taxon>
        <taxon>Nostocaceae</taxon>
        <taxon>Nostoc</taxon>
    </lineage>
</organism>
<keyword evidence="3" id="KW-1185">Reference proteome</keyword>
<dbReference type="KEGG" id="npu:Npun_R0809"/>
<protein>
    <recommendedName>
        <fullName evidence="1">MBG domain-containing protein</fullName>
    </recommendedName>
</protein>
<dbReference type="OrthoDB" id="9887251at2"/>
<evidence type="ECO:0000313" key="3">
    <source>
        <dbReference type="Proteomes" id="UP000001191"/>
    </source>
</evidence>
<dbReference type="RefSeq" id="WP_012407570.1">
    <property type="nucleotide sequence ID" value="NC_010628.1"/>
</dbReference>
<sequence>MFTITLDGIELTGDDIDFVTAEDENGNPTEDFINAHSYTVTLTDSGFDKAEAAEIFVTADGLDATTYESILEIIQPT</sequence>
<dbReference type="Pfam" id="PF17883">
    <property type="entry name" value="MBG"/>
    <property type="match status" value="1"/>
</dbReference>
<dbReference type="EMBL" id="CP001037">
    <property type="protein sequence ID" value="ACC79548.1"/>
    <property type="molecule type" value="Genomic_DNA"/>
</dbReference>
<dbReference type="HOGENOM" id="CLU_2634564_0_0_3"/>
<gene>
    <name evidence="2" type="ordered locus">Npun_R0809</name>
</gene>
<evidence type="ECO:0000259" key="1">
    <source>
        <dbReference type="Pfam" id="PF17883"/>
    </source>
</evidence>
<dbReference type="EnsemblBacteria" id="ACC79548">
    <property type="protein sequence ID" value="ACC79548"/>
    <property type="gene ID" value="Npun_R0809"/>
</dbReference>